<keyword evidence="1" id="KW-0808">Transferase</keyword>
<comment type="caution">
    <text evidence="5">The sequence shown here is derived from an EMBL/GenBank/DDBJ whole genome shotgun (WGS) entry which is preliminary data.</text>
</comment>
<dbReference type="Proteomes" id="UP000663870">
    <property type="component" value="Unassembled WGS sequence"/>
</dbReference>
<name>A0A815EDK4_9BILA</name>
<dbReference type="InterPro" id="IPR002498">
    <property type="entry name" value="PInositol-4-P-4/5-kinase_core"/>
</dbReference>
<dbReference type="EMBL" id="CAJNOL010001196">
    <property type="protein sequence ID" value="CAF1309999.1"/>
    <property type="molecule type" value="Genomic_DNA"/>
</dbReference>
<evidence type="ECO:0000313" key="5">
    <source>
        <dbReference type="EMBL" id="CAF1309999.1"/>
    </source>
</evidence>
<dbReference type="GO" id="GO:0046854">
    <property type="term" value="P:phosphatidylinositol phosphate biosynthetic process"/>
    <property type="evidence" value="ECO:0007669"/>
    <property type="project" value="TreeGrafter"/>
</dbReference>
<dbReference type="Proteomes" id="UP000663854">
    <property type="component" value="Unassembled WGS sequence"/>
</dbReference>
<gene>
    <name evidence="5" type="ORF">JXQ802_LOCUS29968</name>
    <name evidence="4" type="ORF">PYM288_LOCUS18516</name>
</gene>
<evidence type="ECO:0000313" key="6">
    <source>
        <dbReference type="Proteomes" id="UP000663870"/>
    </source>
</evidence>
<feature type="compositionally biased region" description="Basic residues" evidence="2">
    <location>
        <begin position="486"/>
        <end position="501"/>
    </location>
</feature>
<evidence type="ECO:0000256" key="1">
    <source>
        <dbReference type="PROSITE-ProRule" id="PRU00781"/>
    </source>
</evidence>
<dbReference type="InterPro" id="IPR023610">
    <property type="entry name" value="PInositol-4/5-P-5/4-kinase"/>
</dbReference>
<dbReference type="EMBL" id="CAJNOH010000572">
    <property type="protein sequence ID" value="CAF1077917.1"/>
    <property type="molecule type" value="Genomic_DNA"/>
</dbReference>
<evidence type="ECO:0000259" key="3">
    <source>
        <dbReference type="PROSITE" id="PS51455"/>
    </source>
</evidence>
<dbReference type="PANTHER" id="PTHR23086">
    <property type="entry name" value="PHOSPHATIDYLINOSITOL-4-PHOSPHATE 5-KINASE"/>
    <property type="match status" value="1"/>
</dbReference>
<keyword evidence="1" id="KW-0547">Nucleotide-binding</keyword>
<feature type="domain" description="PIPK" evidence="3">
    <location>
        <begin position="45"/>
        <end position="457"/>
    </location>
</feature>
<dbReference type="GO" id="GO:0005886">
    <property type="term" value="C:plasma membrane"/>
    <property type="evidence" value="ECO:0007669"/>
    <property type="project" value="TreeGrafter"/>
</dbReference>
<dbReference type="Gene3D" id="3.30.810.10">
    <property type="entry name" value="2-Layer Sandwich"/>
    <property type="match status" value="1"/>
</dbReference>
<dbReference type="InterPro" id="IPR027484">
    <property type="entry name" value="PInositol-4-P-5-kinase_N"/>
</dbReference>
<dbReference type="Gene3D" id="3.30.800.10">
    <property type="entry name" value="Phosphatidylinositol Phosphate Kinase II Beta"/>
    <property type="match status" value="1"/>
</dbReference>
<sequence length="517" mass="59905">MATSNSKICEGLLNIDLSERFDLHVGSYVKSSLNLRYINSKTSTIGRALRQAIVDLIDHITYKFNEYTGNDGTILGTENRSYHSRQYTFNIKEDNNEFSELNGNDDKINIEISSLAPTVFYQFREDIGISNENFRQSFFKNSLKDFTNPGKSGSLMYKTFDDLFILKTLRQHEARLLLQILNGYHLQFRQRSTIFNRYIGLYLMRLQTSLSTMTIYVVVMANAFTPSLKINEIFDLKGSKIKRKTTGYLSTEKFYKLKDINFMDLYPDGILIPTNIYHKLKMIVANDTKALKNLNITDFSFILGIRHLDMSESQMLDRQQLTGITALLRATNNLAINQTENPVVVVSPSNRENDITSSANSYLKPLEMINEKIDTNVYYNNDSIAYETLPIPGIINGTNKRVYIYLALIDMLQTFDHFKHIDQTLRKLTDHNRHLEYSVIESNEYEQRFNQFLFENVFIDAADDFPWAITDVSEAVADINNEMTKNKKIKKQKKKHTHKHPHSIEKANSDPVREDHF</sequence>
<dbReference type="PROSITE" id="PS51455">
    <property type="entry name" value="PIPK"/>
    <property type="match status" value="1"/>
</dbReference>
<dbReference type="SUPFAM" id="SSF56104">
    <property type="entry name" value="SAICAR synthase-like"/>
    <property type="match status" value="1"/>
</dbReference>
<evidence type="ECO:0000313" key="4">
    <source>
        <dbReference type="EMBL" id="CAF1077917.1"/>
    </source>
</evidence>
<dbReference type="PANTHER" id="PTHR23086:SF101">
    <property type="entry name" value="LP03320P-RELATED"/>
    <property type="match status" value="1"/>
</dbReference>
<dbReference type="GO" id="GO:0016308">
    <property type="term" value="F:1-phosphatidylinositol-4-phosphate 5-kinase activity"/>
    <property type="evidence" value="ECO:0007669"/>
    <property type="project" value="TreeGrafter"/>
</dbReference>
<dbReference type="Pfam" id="PF01504">
    <property type="entry name" value="PIP5K"/>
    <property type="match status" value="1"/>
</dbReference>
<reference evidence="5" key="1">
    <citation type="submission" date="2021-02" db="EMBL/GenBank/DDBJ databases">
        <authorList>
            <person name="Nowell W R."/>
        </authorList>
    </citation>
    <scope>NUCLEOTIDE SEQUENCE</scope>
</reference>
<organism evidence="5 6">
    <name type="scientific">Rotaria sordida</name>
    <dbReference type="NCBI Taxonomy" id="392033"/>
    <lineage>
        <taxon>Eukaryota</taxon>
        <taxon>Metazoa</taxon>
        <taxon>Spiralia</taxon>
        <taxon>Gnathifera</taxon>
        <taxon>Rotifera</taxon>
        <taxon>Eurotatoria</taxon>
        <taxon>Bdelloidea</taxon>
        <taxon>Philodinida</taxon>
        <taxon>Philodinidae</taxon>
        <taxon>Rotaria</taxon>
    </lineage>
</organism>
<dbReference type="GO" id="GO:0005524">
    <property type="term" value="F:ATP binding"/>
    <property type="evidence" value="ECO:0007669"/>
    <property type="project" value="UniProtKB-UniRule"/>
</dbReference>
<dbReference type="InterPro" id="IPR027483">
    <property type="entry name" value="PInositol-4-P-4/5-kinase_C_sf"/>
</dbReference>
<feature type="compositionally biased region" description="Basic and acidic residues" evidence="2">
    <location>
        <begin position="502"/>
        <end position="517"/>
    </location>
</feature>
<dbReference type="AlphaFoldDB" id="A0A815EDK4"/>
<keyword evidence="1" id="KW-0067">ATP-binding</keyword>
<protein>
    <recommendedName>
        <fullName evidence="3">PIPK domain-containing protein</fullName>
    </recommendedName>
</protein>
<proteinExistence type="predicted"/>
<accession>A0A815EDK4</accession>
<keyword evidence="6" id="KW-1185">Reference proteome</keyword>
<feature type="region of interest" description="Disordered" evidence="2">
    <location>
        <begin position="483"/>
        <end position="517"/>
    </location>
</feature>
<dbReference type="SMART" id="SM00330">
    <property type="entry name" value="PIPKc"/>
    <property type="match status" value="1"/>
</dbReference>
<evidence type="ECO:0000256" key="2">
    <source>
        <dbReference type="SAM" id="MobiDB-lite"/>
    </source>
</evidence>
<keyword evidence="1" id="KW-0418">Kinase</keyword>